<reference evidence="3" key="1">
    <citation type="submission" date="2021-08" db="EMBL/GenBank/DDBJ databases">
        <title>Hoeflea bacterium WL0058 sp. nov., isolated from the sediment.</title>
        <authorList>
            <person name="Wang L."/>
            <person name="Zhang D."/>
        </authorList>
    </citation>
    <scope>NUCLEOTIDE SEQUENCE</scope>
    <source>
        <strain evidence="3">WL0058</strain>
    </source>
</reference>
<keyword evidence="1" id="KW-0732">Signal</keyword>
<evidence type="ECO:0000259" key="2">
    <source>
        <dbReference type="Pfam" id="PF13441"/>
    </source>
</evidence>
<comment type="caution">
    <text evidence="3">The sequence shown here is derived from an EMBL/GenBank/DDBJ whole genome shotgun (WGS) entry which is preliminary data.</text>
</comment>
<feature type="chain" id="PRO_5042098626" description="YMGG-like Gly-zipper domain-containing protein" evidence="1">
    <location>
        <begin position="16"/>
        <end position="87"/>
    </location>
</feature>
<sequence>MKQWLILVFAAFAIAGCTPTEKGAAIGAGTGAVVGGIATGNVQGAAVGAAVGGVAGAVIGRVSEGSNRCYYRDRYGRRYVDACPSGY</sequence>
<dbReference type="Pfam" id="PF13441">
    <property type="entry name" value="Gly-zipper_YMGG"/>
    <property type="match status" value="1"/>
</dbReference>
<dbReference type="PROSITE" id="PS51257">
    <property type="entry name" value="PROKAR_LIPOPROTEIN"/>
    <property type="match status" value="1"/>
</dbReference>
<evidence type="ECO:0000256" key="1">
    <source>
        <dbReference type="SAM" id="SignalP"/>
    </source>
</evidence>
<organism evidence="3 4">
    <name type="scientific">Flavimaribacter sediminis</name>
    <dbReference type="NCBI Taxonomy" id="2865987"/>
    <lineage>
        <taxon>Bacteria</taxon>
        <taxon>Pseudomonadati</taxon>
        <taxon>Pseudomonadota</taxon>
        <taxon>Alphaproteobacteria</taxon>
        <taxon>Hyphomicrobiales</taxon>
        <taxon>Rhizobiaceae</taxon>
        <taxon>Flavimaribacter</taxon>
    </lineage>
</organism>
<dbReference type="RefSeq" id="WP_220231093.1">
    <property type="nucleotide sequence ID" value="NZ_JAICBX010000006.1"/>
</dbReference>
<accession>A0AAE2ZQN4</accession>
<gene>
    <name evidence="3" type="ORF">K1W69_24430</name>
</gene>
<feature type="signal peptide" evidence="1">
    <location>
        <begin position="1"/>
        <end position="15"/>
    </location>
</feature>
<keyword evidence="4" id="KW-1185">Reference proteome</keyword>
<dbReference type="EMBL" id="JAICBX010000006">
    <property type="protein sequence ID" value="MBW8640361.1"/>
    <property type="molecule type" value="Genomic_DNA"/>
</dbReference>
<protein>
    <recommendedName>
        <fullName evidence="2">YMGG-like Gly-zipper domain-containing protein</fullName>
    </recommendedName>
</protein>
<dbReference type="Proteomes" id="UP001196509">
    <property type="component" value="Unassembled WGS sequence"/>
</dbReference>
<evidence type="ECO:0000313" key="4">
    <source>
        <dbReference type="Proteomes" id="UP001196509"/>
    </source>
</evidence>
<feature type="domain" description="YMGG-like Gly-zipper" evidence="2">
    <location>
        <begin position="20"/>
        <end position="61"/>
    </location>
</feature>
<evidence type="ECO:0000313" key="3">
    <source>
        <dbReference type="EMBL" id="MBW8640361.1"/>
    </source>
</evidence>
<dbReference type="InterPro" id="IPR027367">
    <property type="entry name" value="Gly-zipper_YMGG"/>
</dbReference>
<name>A0AAE2ZQN4_9HYPH</name>
<dbReference type="AlphaFoldDB" id="A0AAE2ZQN4"/>
<proteinExistence type="predicted"/>